<proteinExistence type="predicted"/>
<feature type="compositionally biased region" description="Basic and acidic residues" evidence="3">
    <location>
        <begin position="95"/>
        <end position="105"/>
    </location>
</feature>
<feature type="compositionally biased region" description="Low complexity" evidence="3">
    <location>
        <begin position="284"/>
        <end position="305"/>
    </location>
</feature>
<feature type="compositionally biased region" description="Low complexity" evidence="3">
    <location>
        <begin position="601"/>
        <end position="614"/>
    </location>
</feature>
<keyword evidence="1 2" id="KW-0238">DNA-binding</keyword>
<dbReference type="SMART" id="SM00240">
    <property type="entry name" value="FHA"/>
    <property type="match status" value="1"/>
</dbReference>
<feature type="domain" description="HMG box" evidence="5">
    <location>
        <begin position="342"/>
        <end position="410"/>
    </location>
</feature>
<dbReference type="CDD" id="cd00084">
    <property type="entry name" value="HMG-box_SF"/>
    <property type="match status" value="1"/>
</dbReference>
<dbReference type="SMART" id="SM00398">
    <property type="entry name" value="HMG"/>
    <property type="match status" value="2"/>
</dbReference>
<feature type="compositionally biased region" description="Low complexity" evidence="3">
    <location>
        <begin position="1"/>
        <end position="44"/>
    </location>
</feature>
<feature type="region of interest" description="Disordered" evidence="3">
    <location>
        <begin position="409"/>
        <end position="442"/>
    </location>
</feature>
<feature type="compositionally biased region" description="Basic and acidic residues" evidence="3">
    <location>
        <begin position="317"/>
        <end position="342"/>
    </location>
</feature>
<dbReference type="SUPFAM" id="SSF47095">
    <property type="entry name" value="HMG-box"/>
    <property type="match status" value="2"/>
</dbReference>
<dbReference type="SUPFAM" id="SSF49879">
    <property type="entry name" value="SMAD/FHA domain"/>
    <property type="match status" value="1"/>
</dbReference>
<dbReference type="InterPro" id="IPR009071">
    <property type="entry name" value="HMG_box_dom"/>
</dbReference>
<organism evidence="6">
    <name type="scientific">Alexandrium monilatum</name>
    <dbReference type="NCBI Taxonomy" id="311494"/>
    <lineage>
        <taxon>Eukaryota</taxon>
        <taxon>Sar</taxon>
        <taxon>Alveolata</taxon>
        <taxon>Dinophyceae</taxon>
        <taxon>Gonyaulacales</taxon>
        <taxon>Pyrocystaceae</taxon>
        <taxon>Alexandrium</taxon>
    </lineage>
</organism>
<name>A0A7S4SZI9_9DINO</name>
<dbReference type="PROSITE" id="PS50118">
    <property type="entry name" value="HMG_BOX_2"/>
    <property type="match status" value="2"/>
</dbReference>
<evidence type="ECO:0000256" key="2">
    <source>
        <dbReference type="PROSITE-ProRule" id="PRU00267"/>
    </source>
</evidence>
<dbReference type="Gene3D" id="2.60.200.20">
    <property type="match status" value="1"/>
</dbReference>
<feature type="region of interest" description="Disordered" evidence="3">
    <location>
        <begin position="284"/>
        <end position="348"/>
    </location>
</feature>
<protein>
    <recommendedName>
        <fullName evidence="7">HMG box domain-containing protein</fullName>
    </recommendedName>
</protein>
<dbReference type="InterPro" id="IPR036910">
    <property type="entry name" value="HMG_box_dom_sf"/>
</dbReference>
<dbReference type="AlphaFoldDB" id="A0A7S4SZI9"/>
<evidence type="ECO:0000256" key="3">
    <source>
        <dbReference type="SAM" id="MobiDB-lite"/>
    </source>
</evidence>
<dbReference type="EMBL" id="HBNR01082876">
    <property type="protein sequence ID" value="CAE4660234.1"/>
    <property type="molecule type" value="Transcribed_RNA"/>
</dbReference>
<dbReference type="GO" id="GO:0005634">
    <property type="term" value="C:nucleus"/>
    <property type="evidence" value="ECO:0007669"/>
    <property type="project" value="UniProtKB-UniRule"/>
</dbReference>
<feature type="compositionally biased region" description="Basic and acidic residues" evidence="3">
    <location>
        <begin position="645"/>
        <end position="657"/>
    </location>
</feature>
<evidence type="ECO:0000259" key="5">
    <source>
        <dbReference type="PROSITE" id="PS50118"/>
    </source>
</evidence>
<dbReference type="PANTHER" id="PTHR48112">
    <property type="entry name" value="HIGH MOBILITY GROUP PROTEIN DSP1"/>
    <property type="match status" value="1"/>
</dbReference>
<feature type="region of interest" description="Disordered" evidence="3">
    <location>
        <begin position="1"/>
        <end position="200"/>
    </location>
</feature>
<dbReference type="Pfam" id="PF00505">
    <property type="entry name" value="HMG_box"/>
    <property type="match status" value="2"/>
</dbReference>
<feature type="DNA-binding region" description="HMG box" evidence="2">
    <location>
        <begin position="436"/>
        <end position="505"/>
    </location>
</feature>
<feature type="domain" description="FHA" evidence="4">
    <location>
        <begin position="712"/>
        <end position="764"/>
    </location>
</feature>
<gene>
    <name evidence="6" type="ORF">AMON00008_LOCUS59331</name>
</gene>
<dbReference type="GO" id="GO:0003677">
    <property type="term" value="F:DNA binding"/>
    <property type="evidence" value="ECO:0007669"/>
    <property type="project" value="UniProtKB-UniRule"/>
</dbReference>
<dbReference type="InterPro" id="IPR050342">
    <property type="entry name" value="HMGB"/>
</dbReference>
<dbReference type="Pfam" id="PF00498">
    <property type="entry name" value="FHA"/>
    <property type="match status" value="1"/>
</dbReference>
<dbReference type="InterPro" id="IPR008984">
    <property type="entry name" value="SMAD_FHA_dom_sf"/>
</dbReference>
<dbReference type="CDD" id="cd00060">
    <property type="entry name" value="FHA"/>
    <property type="match status" value="1"/>
</dbReference>
<reference evidence="6" key="1">
    <citation type="submission" date="2021-01" db="EMBL/GenBank/DDBJ databases">
        <authorList>
            <person name="Corre E."/>
            <person name="Pelletier E."/>
            <person name="Niang G."/>
            <person name="Scheremetjew M."/>
            <person name="Finn R."/>
            <person name="Kale V."/>
            <person name="Holt S."/>
            <person name="Cochrane G."/>
            <person name="Meng A."/>
            <person name="Brown T."/>
            <person name="Cohen L."/>
        </authorList>
    </citation>
    <scope>NUCLEOTIDE SEQUENCE</scope>
    <source>
        <strain evidence="6">CCMP3105</strain>
    </source>
</reference>
<dbReference type="InterPro" id="IPR000253">
    <property type="entry name" value="FHA_dom"/>
</dbReference>
<dbReference type="PROSITE" id="PS50006">
    <property type="entry name" value="FHA_DOMAIN"/>
    <property type="match status" value="1"/>
</dbReference>
<feature type="domain" description="HMG box" evidence="5">
    <location>
        <begin position="436"/>
        <end position="505"/>
    </location>
</feature>
<evidence type="ECO:0000313" key="6">
    <source>
        <dbReference type="EMBL" id="CAE4660234.1"/>
    </source>
</evidence>
<feature type="region of interest" description="Disordered" evidence="3">
    <location>
        <begin position="595"/>
        <end position="668"/>
    </location>
</feature>
<sequence>MAEMEAAEAPASQVAAAEHAGGAAPAEAQRGEAEAAPAEAVQTEALKEGTAEAPEAMETEVLEKAANAEEPPASEAGAEEEAAEAVKEADEEAAPEQHAEGDKAVEVTAAGDQSQVAPEAAPEQQPEGDMDAAPAAVEEQLEADVPPRQPTPGDRQVPPPVSEEPIEEEPRASPVKDAIEEPDVAAPAAEEKPPQPAPIVNSPEQVLLLVGHADGSDTPQVFRMRSDQPLQRLLATYAKFRELPSDEGLWLCVNGQEKLDPTVTAGALGLSDGVQVTVHGTPAAASGSKANGAAGGESAAPGGASLVKTAGPPKRKLPQEAQRRQRSRREEPAKENPEDAQPKRPPTAYFLWYNEHRQAITTELGTNQVSAAAKVAGERWKALSEEEKAPFEKRVAELKAEYDRAMSDFVARGGVPKRRGKKGQQPGSSQRQKQLKRPVGGAYGQFLRSQKEEIKRSMTGDVQAGDVSREAERRWRDLGEEAKRGYQERFNQKMGEYKAALEDAKAEKERKEIPASPVGLMRSARVTQGAARGWTVSAWRNAQKAVCWKIVEAPSAGRSSRTFRDFKELRRSTDADVYRQLDQMVKPGLLQRLSDRSLVSTARPGARTAPPAAAQPDLETPKRRAPPAAEEDARQPSAALGQKRPRGDGETPDRSERPFLATQVFRPQEGLRPKGQAWTCACSAHLTRHKRCTVSSDSTTQPEIIHLRKSSTTVGRAETCDVMLGSARTPQMLSRCHAVLKCEDGFTLTDQGSVNGCLVNNRSVQGKCMLRNGDVITFGVQTAHPEFDYVFETRRGAY</sequence>
<dbReference type="Gene3D" id="3.10.20.90">
    <property type="entry name" value="Phosphatidylinositol 3-kinase Catalytic Subunit, Chain A, domain 1"/>
    <property type="match status" value="1"/>
</dbReference>
<accession>A0A7S4SZI9</accession>
<dbReference type="Gene3D" id="1.10.30.10">
    <property type="entry name" value="High mobility group box domain"/>
    <property type="match status" value="2"/>
</dbReference>
<feature type="region of interest" description="Disordered" evidence="3">
    <location>
        <begin position="454"/>
        <end position="473"/>
    </location>
</feature>
<feature type="DNA-binding region" description="HMG box" evidence="2">
    <location>
        <begin position="342"/>
        <end position="410"/>
    </location>
</feature>
<evidence type="ECO:0000256" key="1">
    <source>
        <dbReference type="ARBA" id="ARBA00023125"/>
    </source>
</evidence>
<dbReference type="CDD" id="cd01763">
    <property type="entry name" value="Ubl_SUMO_like"/>
    <property type="match status" value="1"/>
</dbReference>
<evidence type="ECO:0000259" key="4">
    <source>
        <dbReference type="PROSITE" id="PS50006"/>
    </source>
</evidence>
<evidence type="ECO:0008006" key="7">
    <source>
        <dbReference type="Google" id="ProtNLM"/>
    </source>
</evidence>
<feature type="compositionally biased region" description="Acidic residues" evidence="3">
    <location>
        <begin position="77"/>
        <end position="94"/>
    </location>
</feature>
<keyword evidence="2" id="KW-0539">Nucleus</keyword>